<dbReference type="OrthoDB" id="668426at2"/>
<dbReference type="AlphaFoldDB" id="A0A1I0RTB0"/>
<evidence type="ECO:0000313" key="1">
    <source>
        <dbReference type="EMBL" id="SEW44624.1"/>
    </source>
</evidence>
<organism evidence="1 2">
    <name type="scientific">Chitinophaga arvensicola</name>
    <dbReference type="NCBI Taxonomy" id="29529"/>
    <lineage>
        <taxon>Bacteria</taxon>
        <taxon>Pseudomonadati</taxon>
        <taxon>Bacteroidota</taxon>
        <taxon>Chitinophagia</taxon>
        <taxon>Chitinophagales</taxon>
        <taxon>Chitinophagaceae</taxon>
        <taxon>Chitinophaga</taxon>
    </lineage>
</organism>
<reference evidence="2" key="1">
    <citation type="submission" date="2016-10" db="EMBL/GenBank/DDBJ databases">
        <authorList>
            <person name="Varghese N."/>
            <person name="Submissions S."/>
        </authorList>
    </citation>
    <scope>NUCLEOTIDE SEQUENCE [LARGE SCALE GENOMIC DNA]</scope>
    <source>
        <strain evidence="2">DSM 3695</strain>
    </source>
</reference>
<sequence length="263" mass="29102">MAILSGGITFTGKLGNLCAYKVKGSDKIIIRTKGGASKEQIKESPGFQRTRENNTEFAGCAYAAKAIRRQLFPLKHLADYNFTSTLTKLAKNIQLLDKVSDRGKRSIQLSHYGHLLEGFQLNQQNPFDSMLRHPVRCTVERETGSATITVPQLLPGLNLMLPWQYSFFRIIAIIGLVGDITCKKEDYSSIEKNGPPVTATTQWQSVTQPLDAQDLTLQLRDLHQLDDTKTILVGIGIEMGKPYSNKIIHPVKYAGAAKILATG</sequence>
<dbReference type="STRING" id="29529.SAMN04488122_3356"/>
<dbReference type="EMBL" id="FOJG01000001">
    <property type="protein sequence ID" value="SEW44624.1"/>
    <property type="molecule type" value="Genomic_DNA"/>
</dbReference>
<keyword evidence="2" id="KW-1185">Reference proteome</keyword>
<dbReference type="Proteomes" id="UP000199310">
    <property type="component" value="Unassembled WGS sequence"/>
</dbReference>
<accession>A0A1I0RTB0</accession>
<gene>
    <name evidence="1" type="ORF">SAMN04488122_3356</name>
</gene>
<name>A0A1I0RTB0_9BACT</name>
<protein>
    <submittedName>
        <fullName evidence="1">Uncharacterized protein</fullName>
    </submittedName>
</protein>
<evidence type="ECO:0000313" key="2">
    <source>
        <dbReference type="Proteomes" id="UP000199310"/>
    </source>
</evidence>
<proteinExistence type="predicted"/>
<dbReference type="RefSeq" id="WP_089896593.1">
    <property type="nucleotide sequence ID" value="NZ_FOJG01000001.1"/>
</dbReference>